<organism evidence="2 3">
    <name type="scientific">Clostridium paridis</name>
    <dbReference type="NCBI Taxonomy" id="2803863"/>
    <lineage>
        <taxon>Bacteria</taxon>
        <taxon>Bacillati</taxon>
        <taxon>Bacillota</taxon>
        <taxon>Clostridia</taxon>
        <taxon>Eubacteriales</taxon>
        <taxon>Clostridiaceae</taxon>
        <taxon>Clostridium</taxon>
    </lineage>
</organism>
<keyword evidence="1" id="KW-1133">Transmembrane helix</keyword>
<protein>
    <submittedName>
        <fullName evidence="2">Uncharacterized protein</fullName>
    </submittedName>
</protein>
<dbReference type="AlphaFoldDB" id="A0A937K2W2"/>
<sequence>MLNKNKGLVLIEIPLVIAVLCILFFISIKCYDNAKKVLVYREEMRKETVIFKSVKKELLYNAEYNKLLAAFKDSENLYINSENLDINRIISNNITDLLDTSVNSSDKYIKIQKLNSENTIKLKLEQKVSKFDSNMVSEEVCISRNVR</sequence>
<keyword evidence="3" id="KW-1185">Reference proteome</keyword>
<accession>A0A937K2W2</accession>
<dbReference type="Proteomes" id="UP000623681">
    <property type="component" value="Unassembled WGS sequence"/>
</dbReference>
<evidence type="ECO:0000313" key="2">
    <source>
        <dbReference type="EMBL" id="MBL4931032.1"/>
    </source>
</evidence>
<comment type="caution">
    <text evidence="2">The sequence shown here is derived from an EMBL/GenBank/DDBJ whole genome shotgun (WGS) entry which is preliminary data.</text>
</comment>
<dbReference type="EMBL" id="JAESWA010000017">
    <property type="protein sequence ID" value="MBL4931032.1"/>
    <property type="molecule type" value="Genomic_DNA"/>
</dbReference>
<keyword evidence="1" id="KW-0812">Transmembrane</keyword>
<gene>
    <name evidence="2" type="ORF">JK634_04380</name>
</gene>
<evidence type="ECO:0000256" key="1">
    <source>
        <dbReference type="SAM" id="Phobius"/>
    </source>
</evidence>
<dbReference type="RefSeq" id="WP_202766406.1">
    <property type="nucleotide sequence ID" value="NZ_JAESWA010000017.1"/>
</dbReference>
<evidence type="ECO:0000313" key="3">
    <source>
        <dbReference type="Proteomes" id="UP000623681"/>
    </source>
</evidence>
<proteinExistence type="predicted"/>
<reference evidence="2" key="1">
    <citation type="submission" date="2021-01" db="EMBL/GenBank/DDBJ databases">
        <title>Genome public.</title>
        <authorList>
            <person name="Liu C."/>
            <person name="Sun Q."/>
        </authorList>
    </citation>
    <scope>NUCLEOTIDE SEQUENCE</scope>
    <source>
        <strain evidence="2">YIM B02565</strain>
    </source>
</reference>
<keyword evidence="1" id="KW-0472">Membrane</keyword>
<feature type="transmembrane region" description="Helical" evidence="1">
    <location>
        <begin position="7"/>
        <end position="28"/>
    </location>
</feature>
<name>A0A937K2W2_9CLOT</name>